<reference evidence="10 11" key="1">
    <citation type="journal article" date="2014" name="Appl. Environ. Microbiol.">
        <title>Elucidation of insertion elements encoded on plasmids and in vitro construction of shuttle vectors from the toxic cyanobacterium Planktothrix.</title>
        <authorList>
            <person name="Christiansen G."/>
            <person name="Goesmann A."/>
            <person name="Kurmayer R."/>
        </authorList>
    </citation>
    <scope>NUCLEOTIDE SEQUENCE [LARGE SCALE GENOMIC DNA]</scope>
    <source>
        <strain evidence="10 11">NIVA-CYA 126/8</strain>
    </source>
</reference>
<comment type="function">
    <text evidence="8">Toxic component of a toxin-antitoxin (TA) system. An RNase.</text>
</comment>
<feature type="binding site" evidence="8">
    <location>
        <position position="94"/>
    </location>
    <ligand>
        <name>Mg(2+)</name>
        <dbReference type="ChEBI" id="CHEBI:18420"/>
    </ligand>
</feature>
<dbReference type="EMBL" id="CM002803">
    <property type="protein sequence ID" value="KEI69041.1"/>
    <property type="molecule type" value="Genomic_DNA"/>
</dbReference>
<keyword evidence="11" id="KW-1185">Reference proteome</keyword>
<keyword evidence="3 8" id="KW-0540">Nuclease</keyword>
<dbReference type="GO" id="GO:0004540">
    <property type="term" value="F:RNA nuclease activity"/>
    <property type="evidence" value="ECO:0007669"/>
    <property type="project" value="InterPro"/>
</dbReference>
<dbReference type="STRING" id="388467.A19Y_4373"/>
<keyword evidence="6 8" id="KW-0460">Magnesium</keyword>
<keyword evidence="5 8" id="KW-0378">Hydrolase</keyword>
<dbReference type="Proteomes" id="UP000027395">
    <property type="component" value="Chromosome"/>
</dbReference>
<dbReference type="GO" id="GO:0000287">
    <property type="term" value="F:magnesium ion binding"/>
    <property type="evidence" value="ECO:0007669"/>
    <property type="project" value="UniProtKB-UniRule"/>
</dbReference>
<proteinExistence type="inferred from homology"/>
<evidence type="ECO:0000313" key="10">
    <source>
        <dbReference type="EMBL" id="KEI69041.1"/>
    </source>
</evidence>
<dbReference type="RefSeq" id="WP_026797366.1">
    <property type="nucleotide sequence ID" value="NZ_CM002803.1"/>
</dbReference>
<evidence type="ECO:0000256" key="5">
    <source>
        <dbReference type="ARBA" id="ARBA00022801"/>
    </source>
</evidence>
<dbReference type="PATRIC" id="fig|388467.6.peg.4310"/>
<evidence type="ECO:0000256" key="1">
    <source>
        <dbReference type="ARBA" id="ARBA00001946"/>
    </source>
</evidence>
<accession>A0A073CLL2</accession>
<comment type="similarity">
    <text evidence="7 8">Belongs to the PINc/VapC protein family.</text>
</comment>
<dbReference type="GO" id="GO:0090729">
    <property type="term" value="F:toxin activity"/>
    <property type="evidence" value="ECO:0007669"/>
    <property type="project" value="UniProtKB-KW"/>
</dbReference>
<dbReference type="Gene3D" id="3.40.50.1010">
    <property type="entry name" value="5'-nuclease"/>
    <property type="match status" value="1"/>
</dbReference>
<dbReference type="CDD" id="cd18741">
    <property type="entry name" value="PIN_VapC4-5_FitB-like"/>
    <property type="match status" value="1"/>
</dbReference>
<feature type="binding site" evidence="8">
    <location>
        <position position="8"/>
    </location>
    <ligand>
        <name>Mg(2+)</name>
        <dbReference type="ChEBI" id="CHEBI:18420"/>
    </ligand>
</feature>
<evidence type="ECO:0000256" key="7">
    <source>
        <dbReference type="ARBA" id="ARBA00038093"/>
    </source>
</evidence>
<gene>
    <name evidence="8" type="primary">vapC</name>
    <name evidence="10" type="ORF">A19Y_4373</name>
</gene>
<name>A0A073CLL2_PLAA1</name>
<evidence type="ECO:0000256" key="2">
    <source>
        <dbReference type="ARBA" id="ARBA00022649"/>
    </source>
</evidence>
<dbReference type="Pfam" id="PF01850">
    <property type="entry name" value="PIN"/>
    <property type="match status" value="1"/>
</dbReference>
<protein>
    <recommendedName>
        <fullName evidence="8">Ribonuclease VapC</fullName>
        <shortName evidence="8">RNase VapC</shortName>
        <ecNumber evidence="8">3.1.-.-</ecNumber>
    </recommendedName>
    <alternativeName>
        <fullName evidence="8">Toxin VapC</fullName>
    </alternativeName>
</protein>
<keyword evidence="2 8" id="KW-1277">Toxin-antitoxin system</keyword>
<evidence type="ECO:0000313" key="11">
    <source>
        <dbReference type="Proteomes" id="UP000027395"/>
    </source>
</evidence>
<organism evidence="10 11">
    <name type="scientific">Planktothrix agardhii (strain NIVA-CYA 126/8)</name>
    <dbReference type="NCBI Taxonomy" id="388467"/>
    <lineage>
        <taxon>Bacteria</taxon>
        <taxon>Bacillati</taxon>
        <taxon>Cyanobacteriota</taxon>
        <taxon>Cyanophyceae</taxon>
        <taxon>Oscillatoriophycideae</taxon>
        <taxon>Oscillatoriales</taxon>
        <taxon>Microcoleaceae</taxon>
        <taxon>Planktothrix</taxon>
    </lineage>
</organism>
<evidence type="ECO:0000256" key="3">
    <source>
        <dbReference type="ARBA" id="ARBA00022722"/>
    </source>
</evidence>
<dbReference type="HOGENOM" id="CLU_118482_0_1_3"/>
<dbReference type="GO" id="GO:0016787">
    <property type="term" value="F:hydrolase activity"/>
    <property type="evidence" value="ECO:0007669"/>
    <property type="project" value="UniProtKB-KW"/>
</dbReference>
<dbReference type="PANTHER" id="PTHR33653:SF1">
    <property type="entry name" value="RIBONUCLEASE VAPC2"/>
    <property type="match status" value="1"/>
</dbReference>
<dbReference type="InterPro" id="IPR002716">
    <property type="entry name" value="PIN_dom"/>
</dbReference>
<keyword evidence="4 8" id="KW-0479">Metal-binding</keyword>
<evidence type="ECO:0000256" key="8">
    <source>
        <dbReference type="HAMAP-Rule" id="MF_00265"/>
    </source>
</evidence>
<dbReference type="AlphaFoldDB" id="A0A073CLL2"/>
<evidence type="ECO:0000256" key="4">
    <source>
        <dbReference type="ARBA" id="ARBA00022723"/>
    </source>
</evidence>
<dbReference type="HAMAP" id="MF_00265">
    <property type="entry name" value="VapC_Nob1"/>
    <property type="match status" value="1"/>
</dbReference>
<dbReference type="InterPro" id="IPR050556">
    <property type="entry name" value="Type_II_TA_system_RNase"/>
</dbReference>
<evidence type="ECO:0000256" key="6">
    <source>
        <dbReference type="ARBA" id="ARBA00022842"/>
    </source>
</evidence>
<dbReference type="InterPro" id="IPR022907">
    <property type="entry name" value="VapC_family"/>
</dbReference>
<comment type="cofactor">
    <cofactor evidence="1 8">
        <name>Mg(2+)</name>
        <dbReference type="ChEBI" id="CHEBI:18420"/>
    </cofactor>
</comment>
<keyword evidence="8" id="KW-0800">Toxin</keyword>
<dbReference type="eggNOG" id="COG1487">
    <property type="taxonomic scope" value="Bacteria"/>
</dbReference>
<dbReference type="EC" id="3.1.-.-" evidence="8"/>
<dbReference type="InterPro" id="IPR029060">
    <property type="entry name" value="PIN-like_dom_sf"/>
</dbReference>
<evidence type="ECO:0000259" key="9">
    <source>
        <dbReference type="Pfam" id="PF01850"/>
    </source>
</evidence>
<dbReference type="PANTHER" id="PTHR33653">
    <property type="entry name" value="RIBONUCLEASE VAPC2"/>
    <property type="match status" value="1"/>
</dbReference>
<feature type="domain" description="PIN" evidence="9">
    <location>
        <begin position="6"/>
        <end position="114"/>
    </location>
</feature>
<sequence>MPIKLLIDTDVLIDFLRGRSQAVAYLENLIEESVLISSITVAELYSGVREGKEREVLDTFFLAFEIVPINEEIAIKGGLYRRDYGKSHGVGLADALIAATAEVKQAHLVTLNQKHFPMLDTVIVPYKKQ</sequence>
<dbReference type="SUPFAM" id="SSF88723">
    <property type="entry name" value="PIN domain-like"/>
    <property type="match status" value="1"/>
</dbReference>